<accession>A0A1E5QI58</accession>
<dbReference type="Gene3D" id="3.40.1350.10">
    <property type="match status" value="1"/>
</dbReference>
<dbReference type="Pfam" id="PF08814">
    <property type="entry name" value="XisH"/>
    <property type="match status" value="1"/>
</dbReference>
<dbReference type="InterPro" id="IPR014919">
    <property type="entry name" value="XisH"/>
</dbReference>
<protein>
    <submittedName>
        <fullName evidence="1">Fatty-acid synthase</fullName>
    </submittedName>
</protein>
<dbReference type="InterPro" id="IPR011335">
    <property type="entry name" value="Restrct_endonuc-II-like"/>
</dbReference>
<gene>
    <name evidence="1" type="ORF">BH720_16800</name>
</gene>
<dbReference type="AlphaFoldDB" id="A0A1E5QI58"/>
<dbReference type="EMBL" id="MJGC01000075">
    <property type="protein sequence ID" value="OEJ74013.1"/>
    <property type="molecule type" value="Genomic_DNA"/>
</dbReference>
<dbReference type="RefSeq" id="WP_069968377.1">
    <property type="nucleotide sequence ID" value="NZ_CM124774.1"/>
</dbReference>
<dbReference type="GO" id="GO:0003676">
    <property type="term" value="F:nucleic acid binding"/>
    <property type="evidence" value="ECO:0007669"/>
    <property type="project" value="InterPro"/>
</dbReference>
<sequence length="154" mass="17565">MPQRDAIHNIIRQALIKEGWEITDDPYVISYGERFLFIDLAARLDTLNGIAGRFIGARRGSSRIAVEIKEFRGNSAIADLEQAIGQYVLYRLLLEQVDPERQLYLAVANTTFDGIFSEPIGELVMRELPMKLLIVDVEAVEVKRWIPPYESETL</sequence>
<comment type="caution">
    <text evidence="1">The sequence shown here is derived from an EMBL/GenBank/DDBJ whole genome shotgun (WGS) entry which is preliminary data.</text>
</comment>
<dbReference type="OrthoDB" id="456752at2"/>
<organism evidence="1">
    <name type="scientific">Desertifilum tharense IPPAS B-1220</name>
    <dbReference type="NCBI Taxonomy" id="1781255"/>
    <lineage>
        <taxon>Bacteria</taxon>
        <taxon>Bacillati</taxon>
        <taxon>Cyanobacteriota</taxon>
        <taxon>Cyanophyceae</taxon>
        <taxon>Desertifilales</taxon>
        <taxon>Desertifilaceae</taxon>
        <taxon>Desertifilum</taxon>
    </lineage>
</organism>
<name>A0A1E5QI58_9CYAN</name>
<dbReference type="SUPFAM" id="SSF52980">
    <property type="entry name" value="Restriction endonuclease-like"/>
    <property type="match status" value="1"/>
</dbReference>
<dbReference type="STRING" id="1781255.BH720_16800"/>
<dbReference type="CDD" id="cd22366">
    <property type="entry name" value="XisH-like"/>
    <property type="match status" value="1"/>
</dbReference>
<reference evidence="1" key="1">
    <citation type="submission" date="2016-09" db="EMBL/GenBank/DDBJ databases">
        <title>Draft genome of thermotolerant cyanobacterium Desertifilum sp. strain IPPAS B-1220.</title>
        <authorList>
            <person name="Sinetova M.A."/>
            <person name="Bolakhan K."/>
            <person name="Zayadan B.K."/>
            <person name="Mironov K.S."/>
            <person name="Ustinova V."/>
            <person name="Kupriyanova E.V."/>
            <person name="Sidorov R.A."/>
            <person name="Skrypnik A.N."/>
            <person name="Gogoleva N.E."/>
            <person name="Gogolev Y.V."/>
            <person name="Los D.A."/>
        </authorList>
    </citation>
    <scope>NUCLEOTIDE SEQUENCE [LARGE SCALE GENOMIC DNA]</scope>
    <source>
        <strain evidence="1">IPPAS B-1220</strain>
    </source>
</reference>
<proteinExistence type="predicted"/>
<evidence type="ECO:0000313" key="1">
    <source>
        <dbReference type="EMBL" id="OEJ74013.1"/>
    </source>
</evidence>
<dbReference type="InterPro" id="IPR011856">
    <property type="entry name" value="tRNA_endonuc-like_dom_sf"/>
</dbReference>